<name>A0A1Q9C1K6_SYMMI</name>
<keyword evidence="2" id="KW-1185">Reference proteome</keyword>
<organism evidence="1 2">
    <name type="scientific">Symbiodinium microadriaticum</name>
    <name type="common">Dinoflagellate</name>
    <name type="synonym">Zooxanthella microadriatica</name>
    <dbReference type="NCBI Taxonomy" id="2951"/>
    <lineage>
        <taxon>Eukaryota</taxon>
        <taxon>Sar</taxon>
        <taxon>Alveolata</taxon>
        <taxon>Dinophyceae</taxon>
        <taxon>Suessiales</taxon>
        <taxon>Symbiodiniaceae</taxon>
        <taxon>Symbiodinium</taxon>
    </lineage>
</organism>
<reference evidence="1 2" key="1">
    <citation type="submission" date="2016-02" db="EMBL/GenBank/DDBJ databases">
        <title>Genome analysis of coral dinoflagellate symbionts highlights evolutionary adaptations to a symbiotic lifestyle.</title>
        <authorList>
            <person name="Aranda M."/>
            <person name="Li Y."/>
            <person name="Liew Y.J."/>
            <person name="Baumgarten S."/>
            <person name="Simakov O."/>
            <person name="Wilson M."/>
            <person name="Piel J."/>
            <person name="Ashoor H."/>
            <person name="Bougouffa S."/>
            <person name="Bajic V.B."/>
            <person name="Ryu T."/>
            <person name="Ravasi T."/>
            <person name="Bayer T."/>
            <person name="Micklem G."/>
            <person name="Kim H."/>
            <person name="Bhak J."/>
            <person name="Lajeunesse T.C."/>
            <person name="Voolstra C.R."/>
        </authorList>
    </citation>
    <scope>NUCLEOTIDE SEQUENCE [LARGE SCALE GENOMIC DNA]</scope>
    <source>
        <strain evidence="1 2">CCMP2467</strain>
    </source>
</reference>
<dbReference type="OrthoDB" id="158357at2759"/>
<dbReference type="Proteomes" id="UP000186817">
    <property type="component" value="Unassembled WGS sequence"/>
</dbReference>
<dbReference type="AlphaFoldDB" id="A0A1Q9C1K6"/>
<evidence type="ECO:0000313" key="1">
    <source>
        <dbReference type="EMBL" id="OLP76801.1"/>
    </source>
</evidence>
<accession>A0A1Q9C1K6</accession>
<evidence type="ECO:0000313" key="2">
    <source>
        <dbReference type="Proteomes" id="UP000186817"/>
    </source>
</evidence>
<comment type="caution">
    <text evidence="1">The sequence shown here is derived from an EMBL/GenBank/DDBJ whole genome shotgun (WGS) entry which is preliminary data.</text>
</comment>
<proteinExistence type="predicted"/>
<dbReference type="EMBL" id="LSRX01001915">
    <property type="protein sequence ID" value="OLP76801.1"/>
    <property type="molecule type" value="Genomic_DNA"/>
</dbReference>
<gene>
    <name evidence="1" type="ORF">AK812_SmicGene43213</name>
</gene>
<sequence>MFTRNIAKLALMPYQTVLLHCVEDFGPRFGSWGRRGCPKSLAEIVNDVHSGTSEAEGGKSGTKPLISARFVVKVIDKTEHKQLGRLLQKLRGSRQATLPTTASLPALIFRNVRHVLQRL</sequence>
<protein>
    <submittedName>
        <fullName evidence="1">Uncharacterized protein</fullName>
    </submittedName>
</protein>